<dbReference type="InterPro" id="IPR045142">
    <property type="entry name" value="BCAS3-like"/>
</dbReference>
<dbReference type="SUPFAM" id="SSF82171">
    <property type="entry name" value="DPP6 N-terminal domain-like"/>
    <property type="match status" value="1"/>
</dbReference>
<reference evidence="2 3" key="1">
    <citation type="journal article" date="2012" name="PLoS Pathog.">
        <title>Diverse lifestyles and strategies of plant pathogenesis encoded in the genomes of eighteen Dothideomycetes fungi.</title>
        <authorList>
            <person name="Ohm R.A."/>
            <person name="Feau N."/>
            <person name="Henrissat B."/>
            <person name="Schoch C.L."/>
            <person name="Horwitz B.A."/>
            <person name="Barry K.W."/>
            <person name="Condon B.J."/>
            <person name="Copeland A.C."/>
            <person name="Dhillon B."/>
            <person name="Glaser F."/>
            <person name="Hesse C.N."/>
            <person name="Kosti I."/>
            <person name="LaButti K."/>
            <person name="Lindquist E.A."/>
            <person name="Lucas S."/>
            <person name="Salamov A.A."/>
            <person name="Bradshaw R.E."/>
            <person name="Ciuffetti L."/>
            <person name="Hamelin R.C."/>
            <person name="Kema G.H.J."/>
            <person name="Lawrence C."/>
            <person name="Scott J.A."/>
            <person name="Spatafora J.W."/>
            <person name="Turgeon B.G."/>
            <person name="de Wit P.J.G.M."/>
            <person name="Zhong S."/>
            <person name="Goodwin S.B."/>
            <person name="Grigoriev I.V."/>
        </authorList>
    </citation>
    <scope>NUCLEOTIDE SEQUENCE [LARGE SCALE GENOMIC DNA]</scope>
    <source>
        <strain evidence="2 3">UAMH 10762</strain>
    </source>
</reference>
<dbReference type="PANTHER" id="PTHR13268:SF0">
    <property type="entry name" value="BCAS3 MICROTUBULE ASSOCIATED CELL MIGRATION FACTOR"/>
    <property type="match status" value="1"/>
</dbReference>
<dbReference type="HOGENOM" id="CLU_005319_0_0_1"/>
<evidence type="ECO:0000313" key="2">
    <source>
        <dbReference type="EMBL" id="EMC94780.1"/>
    </source>
</evidence>
<dbReference type="KEGG" id="bcom:BAUCODRAFT_124374"/>
<dbReference type="OMA" id="SYEDSGR"/>
<evidence type="ECO:0000256" key="1">
    <source>
        <dbReference type="SAM" id="MobiDB-lite"/>
    </source>
</evidence>
<feature type="region of interest" description="Disordered" evidence="1">
    <location>
        <begin position="714"/>
        <end position="755"/>
    </location>
</feature>
<keyword evidence="3" id="KW-1185">Reference proteome</keyword>
<name>M2N7J3_BAUPA</name>
<protein>
    <submittedName>
        <fullName evidence="2">Uncharacterized protein</fullName>
    </submittedName>
</protein>
<gene>
    <name evidence="2" type="ORF">BAUCODRAFT_124374</name>
</gene>
<feature type="region of interest" description="Disordered" evidence="1">
    <location>
        <begin position="1"/>
        <end position="107"/>
    </location>
</feature>
<dbReference type="GO" id="GO:0005737">
    <property type="term" value="C:cytoplasm"/>
    <property type="evidence" value="ECO:0007669"/>
    <property type="project" value="TreeGrafter"/>
</dbReference>
<dbReference type="OrthoDB" id="3938623at2759"/>
<dbReference type="STRING" id="717646.M2N7J3"/>
<evidence type="ECO:0000313" key="3">
    <source>
        <dbReference type="Proteomes" id="UP000011761"/>
    </source>
</evidence>
<feature type="region of interest" description="Disordered" evidence="1">
    <location>
        <begin position="190"/>
        <end position="210"/>
    </location>
</feature>
<proteinExistence type="predicted"/>
<dbReference type="PANTHER" id="PTHR13268">
    <property type="entry name" value="BREAST CARCINOMA AMPLIFIED SEQUENCE 3"/>
    <property type="match status" value="1"/>
</dbReference>
<dbReference type="EMBL" id="KB445558">
    <property type="protein sequence ID" value="EMC94780.1"/>
    <property type="molecule type" value="Genomic_DNA"/>
</dbReference>
<feature type="compositionally biased region" description="Low complexity" evidence="1">
    <location>
        <begin position="83"/>
        <end position="93"/>
    </location>
</feature>
<dbReference type="AlphaFoldDB" id="M2N7J3"/>
<accession>M2N7J3</accession>
<dbReference type="GO" id="GO:0042594">
    <property type="term" value="P:response to starvation"/>
    <property type="evidence" value="ECO:0007669"/>
    <property type="project" value="TreeGrafter"/>
</dbReference>
<feature type="compositionally biased region" description="Basic and acidic residues" evidence="1">
    <location>
        <begin position="48"/>
        <end position="66"/>
    </location>
</feature>
<feature type="region of interest" description="Disordered" evidence="1">
    <location>
        <begin position="119"/>
        <end position="152"/>
    </location>
</feature>
<organism evidence="2 3">
    <name type="scientific">Baudoinia panamericana (strain UAMH 10762)</name>
    <name type="common">Angels' share fungus</name>
    <name type="synonym">Baudoinia compniacensis (strain UAMH 10762)</name>
    <dbReference type="NCBI Taxonomy" id="717646"/>
    <lineage>
        <taxon>Eukaryota</taxon>
        <taxon>Fungi</taxon>
        <taxon>Dikarya</taxon>
        <taxon>Ascomycota</taxon>
        <taxon>Pezizomycotina</taxon>
        <taxon>Dothideomycetes</taxon>
        <taxon>Dothideomycetidae</taxon>
        <taxon>Mycosphaerellales</taxon>
        <taxon>Teratosphaeriaceae</taxon>
        <taxon>Baudoinia</taxon>
    </lineage>
</organism>
<feature type="compositionally biased region" description="Basic residues" evidence="1">
    <location>
        <begin position="35"/>
        <end position="47"/>
    </location>
</feature>
<dbReference type="GO" id="GO:0006914">
    <property type="term" value="P:autophagy"/>
    <property type="evidence" value="ECO:0007669"/>
    <property type="project" value="InterPro"/>
</dbReference>
<dbReference type="Proteomes" id="UP000011761">
    <property type="component" value="Unassembled WGS sequence"/>
</dbReference>
<dbReference type="eggNOG" id="ENOG502QVCT">
    <property type="taxonomic scope" value="Eukaryota"/>
</dbReference>
<sequence>MPPLADGAVSDFDDFHETPPQAEPDDGWSAFAPRLKVKKEKKVKKGSRKDAARAPSAEPKHDEDTPYAKSVTPSPPTSHGVQLEVPPDLPVLEPETEPVPHKKSMSKHAFVWDEDATPADDVEAVPELPSAPPTPAAVRSPRPPAAKLVSPTVSPPYRPANLYTPSAQYARTVGYHSGSAAEDPISQRRESFLSQRPPRPHFTDPPPPHMPQAHFYGVPDLGLNLTQKPEQGKVAGSDGYCCCFDSLAEAGDAASARRAKDVLLIGSDCGLDVYRITADKMEIVARLEGLRGQVIDAKVLPHHDVSDPFQRLRPLVAAIVHGPVPGASPSEDLNRSQQYQTTVEVYSLQTQEHIATLYRSTMVRMDVPVVGHLSLPPKHVGELSLTVAGRFIVVTSGKSGEVFVFAAGVRSVTTTPQFRCVSKYWTALQMRPQASRPSTGNDASGPTDVAYEHTRVPLMSLSRRWLAIVPPYTSAGTSIQGSAIQQDGRVPAYGVSTQTAPPQPSITCEVAGIDEEGTLSWLSRKAAQGLVHATQRGYEMGMLGWKELTHPSPPTTQQSHHRTVSHDTALFPPTNAPMDDPKRLVNEPALVSLVDLETLLQAEDQGAKHAPAPFATFALVNGCNYLSFSPDGLRLLTSNQKGEVADVWDLAHVAHARAKAQSDDATGVEGGPHVKLIHRITRSSPSVTVDSVWSRDSDRLAVLTARGTVHLNEIPLTAPSKKRKRHSAPAGQYLPSSEPGPGLAQGEASPPPVTAGWASTFRSFTQSLGSQVNTITTQYAIPTTLAGLRETAATARSVGQRAIAKGINQGYTAARSGASDMWHAEDNKIRLKGLQEGGAKPGCLHWVQGRSATSLAVAAGGSIYIFPVQRLFRRVGNSNTPYLKKEKHRGAFPLPRISTNRDGAMVKNETCAKEGPHGFWSLKQSQADEQRPCNPAVSEVTTTASEIETSPPYVPFHVDHRVSIYVFEDSGYSSQAQLNRPGEDAMFDFKTRGHGYLEDEEAWLFGESLPPATRVNERSRHLLTATGNRTEADALADQMINMFAYAYVGETARSKLVMREKAPVQKAMNSD</sequence>
<dbReference type="GeneID" id="19107873"/>
<dbReference type="RefSeq" id="XP_007678486.1">
    <property type="nucleotide sequence ID" value="XM_007680296.1"/>
</dbReference>